<feature type="compositionally biased region" description="Low complexity" evidence="1">
    <location>
        <begin position="29"/>
        <end position="40"/>
    </location>
</feature>
<feature type="non-terminal residue" evidence="2">
    <location>
        <position position="1"/>
    </location>
</feature>
<dbReference type="AlphaFoldDB" id="A0A427A3J9"/>
<proteinExistence type="predicted"/>
<evidence type="ECO:0000313" key="3">
    <source>
        <dbReference type="Proteomes" id="UP000287651"/>
    </source>
</evidence>
<name>A0A427A3J9_ENSVE</name>
<feature type="compositionally biased region" description="Pro residues" evidence="1">
    <location>
        <begin position="61"/>
        <end position="75"/>
    </location>
</feature>
<evidence type="ECO:0000256" key="1">
    <source>
        <dbReference type="SAM" id="MobiDB-lite"/>
    </source>
</evidence>
<dbReference type="EMBL" id="AMZH03003891">
    <property type="protein sequence ID" value="RRT70829.1"/>
    <property type="molecule type" value="Genomic_DNA"/>
</dbReference>
<sequence length="110" mass="11976">SLKSGARLPPSRPNPNNKFNPSHSDMIHSVFASPSSSSASFSIATTNHRCYHRCKTHPPLPSLPPFPHRPPPPSPSLSSPRRLAASAAVRCTSGLLGHTWEVSRRCAYLR</sequence>
<accession>A0A427A3J9</accession>
<feature type="compositionally biased region" description="Polar residues" evidence="1">
    <location>
        <begin position="14"/>
        <end position="23"/>
    </location>
</feature>
<gene>
    <name evidence="2" type="ORF">B296_00018293</name>
</gene>
<comment type="caution">
    <text evidence="2">The sequence shown here is derived from an EMBL/GenBank/DDBJ whole genome shotgun (WGS) entry which is preliminary data.</text>
</comment>
<protein>
    <submittedName>
        <fullName evidence="2">Uncharacterized protein</fullName>
    </submittedName>
</protein>
<evidence type="ECO:0000313" key="2">
    <source>
        <dbReference type="EMBL" id="RRT70829.1"/>
    </source>
</evidence>
<organism evidence="2 3">
    <name type="scientific">Ensete ventricosum</name>
    <name type="common">Abyssinian banana</name>
    <name type="synonym">Musa ensete</name>
    <dbReference type="NCBI Taxonomy" id="4639"/>
    <lineage>
        <taxon>Eukaryota</taxon>
        <taxon>Viridiplantae</taxon>
        <taxon>Streptophyta</taxon>
        <taxon>Embryophyta</taxon>
        <taxon>Tracheophyta</taxon>
        <taxon>Spermatophyta</taxon>
        <taxon>Magnoliopsida</taxon>
        <taxon>Liliopsida</taxon>
        <taxon>Zingiberales</taxon>
        <taxon>Musaceae</taxon>
        <taxon>Ensete</taxon>
    </lineage>
</organism>
<reference evidence="2 3" key="1">
    <citation type="journal article" date="2014" name="Agronomy (Basel)">
        <title>A Draft Genome Sequence for Ensete ventricosum, the Drought-Tolerant Tree Against Hunger.</title>
        <authorList>
            <person name="Harrison J."/>
            <person name="Moore K.A."/>
            <person name="Paszkiewicz K."/>
            <person name="Jones T."/>
            <person name="Grant M."/>
            <person name="Ambacheew D."/>
            <person name="Muzemil S."/>
            <person name="Studholme D.J."/>
        </authorList>
    </citation>
    <scope>NUCLEOTIDE SEQUENCE [LARGE SCALE GENOMIC DNA]</scope>
</reference>
<dbReference type="Proteomes" id="UP000287651">
    <property type="component" value="Unassembled WGS sequence"/>
</dbReference>
<feature type="region of interest" description="Disordered" evidence="1">
    <location>
        <begin position="1"/>
        <end position="40"/>
    </location>
</feature>
<feature type="region of interest" description="Disordered" evidence="1">
    <location>
        <begin position="61"/>
        <end position="81"/>
    </location>
</feature>